<feature type="compositionally biased region" description="Basic and acidic residues" evidence="4">
    <location>
        <begin position="416"/>
        <end position="432"/>
    </location>
</feature>
<dbReference type="InterPro" id="IPR036388">
    <property type="entry name" value="WH-like_DNA-bd_sf"/>
</dbReference>
<proteinExistence type="predicted"/>
<feature type="compositionally biased region" description="Low complexity" evidence="4">
    <location>
        <begin position="824"/>
        <end position="839"/>
    </location>
</feature>
<keyword evidence="1" id="KW-0597">Phosphoprotein</keyword>
<dbReference type="Gene3D" id="1.10.10.10">
    <property type="entry name" value="Winged helix-like DNA-binding domain superfamily/Winged helix DNA-binding domain"/>
    <property type="match status" value="1"/>
</dbReference>
<dbReference type="GO" id="GO:0045727">
    <property type="term" value="P:positive regulation of translation"/>
    <property type="evidence" value="ECO:0007669"/>
    <property type="project" value="TreeGrafter"/>
</dbReference>
<keyword evidence="6" id="KW-1185">Reference proteome</keyword>
<feature type="region of interest" description="Disordered" evidence="4">
    <location>
        <begin position="96"/>
        <end position="119"/>
    </location>
</feature>
<dbReference type="GO" id="GO:0003730">
    <property type="term" value="F:mRNA 3'-UTR binding"/>
    <property type="evidence" value="ECO:0007669"/>
    <property type="project" value="TreeGrafter"/>
</dbReference>
<accession>A0A6P7S7Q9</accession>
<protein>
    <submittedName>
        <fullName evidence="7">La-related protein 4 isoform X1</fullName>
    </submittedName>
</protein>
<reference evidence="7" key="1">
    <citation type="submission" date="2025-08" db="UniProtKB">
        <authorList>
            <consortium name="RefSeq"/>
        </authorList>
    </citation>
    <scope>IDENTIFICATION</scope>
</reference>
<feature type="compositionally biased region" description="Pro residues" evidence="4">
    <location>
        <begin position="784"/>
        <end position="793"/>
    </location>
</feature>
<feature type="region of interest" description="Disordered" evidence="4">
    <location>
        <begin position="393"/>
        <end position="546"/>
    </location>
</feature>
<feature type="compositionally biased region" description="Basic and acidic residues" evidence="4">
    <location>
        <begin position="953"/>
        <end position="965"/>
    </location>
</feature>
<feature type="compositionally biased region" description="Low complexity" evidence="4">
    <location>
        <begin position="895"/>
        <end position="909"/>
    </location>
</feature>
<feature type="compositionally biased region" description="Polar residues" evidence="4">
    <location>
        <begin position="910"/>
        <end position="950"/>
    </location>
</feature>
<dbReference type="RefSeq" id="XP_029634359.1">
    <property type="nucleotide sequence ID" value="XM_029778499.2"/>
</dbReference>
<dbReference type="Pfam" id="PF05383">
    <property type="entry name" value="La"/>
    <property type="match status" value="1"/>
</dbReference>
<feature type="compositionally biased region" description="Polar residues" evidence="4">
    <location>
        <begin position="433"/>
        <end position="449"/>
    </location>
</feature>
<dbReference type="InterPro" id="IPR045180">
    <property type="entry name" value="La_dom_prot"/>
</dbReference>
<evidence type="ECO:0000256" key="2">
    <source>
        <dbReference type="ARBA" id="ARBA00022884"/>
    </source>
</evidence>
<organism evidence="6 7">
    <name type="scientific">Octopus sinensis</name>
    <name type="common">East Asian common octopus</name>
    <dbReference type="NCBI Taxonomy" id="2607531"/>
    <lineage>
        <taxon>Eukaryota</taxon>
        <taxon>Metazoa</taxon>
        <taxon>Spiralia</taxon>
        <taxon>Lophotrochozoa</taxon>
        <taxon>Mollusca</taxon>
        <taxon>Cephalopoda</taxon>
        <taxon>Coleoidea</taxon>
        <taxon>Octopodiformes</taxon>
        <taxon>Octopoda</taxon>
        <taxon>Incirrata</taxon>
        <taxon>Octopodidae</taxon>
        <taxon>Octopus</taxon>
    </lineage>
</organism>
<dbReference type="KEGG" id="osn:115209905"/>
<evidence type="ECO:0000256" key="3">
    <source>
        <dbReference type="PROSITE-ProRule" id="PRU00332"/>
    </source>
</evidence>
<feature type="compositionally biased region" description="Polar residues" evidence="4">
    <location>
        <begin position="881"/>
        <end position="894"/>
    </location>
</feature>
<feature type="compositionally biased region" description="Basic and acidic residues" evidence="4">
    <location>
        <begin position="972"/>
        <end position="991"/>
    </location>
</feature>
<dbReference type="PANTHER" id="PTHR22792:SF131">
    <property type="entry name" value="LA-RELATED PROTEIN LARP4B"/>
    <property type="match status" value="1"/>
</dbReference>
<dbReference type="GO" id="GO:0010494">
    <property type="term" value="C:cytoplasmic stress granule"/>
    <property type="evidence" value="ECO:0007669"/>
    <property type="project" value="TreeGrafter"/>
</dbReference>
<evidence type="ECO:0000259" key="5">
    <source>
        <dbReference type="PROSITE" id="PS50961"/>
    </source>
</evidence>
<dbReference type="InterPro" id="IPR036390">
    <property type="entry name" value="WH_DNA-bd_sf"/>
</dbReference>
<feature type="region of interest" description="Disordered" evidence="4">
    <location>
        <begin position="871"/>
        <end position="991"/>
    </location>
</feature>
<dbReference type="CDD" id="cd12430">
    <property type="entry name" value="RRM_LARP4_5_like"/>
    <property type="match status" value="1"/>
</dbReference>
<name>A0A6P7S7Q9_9MOLL</name>
<dbReference type="InterPro" id="IPR035979">
    <property type="entry name" value="RBD_domain_sf"/>
</dbReference>
<feature type="compositionally biased region" description="Low complexity" evidence="4">
    <location>
        <begin position="474"/>
        <end position="491"/>
    </location>
</feature>
<dbReference type="SMART" id="SM00715">
    <property type="entry name" value="LA"/>
    <property type="match status" value="1"/>
</dbReference>
<evidence type="ECO:0000256" key="4">
    <source>
        <dbReference type="SAM" id="MobiDB-lite"/>
    </source>
</evidence>
<feature type="region of interest" description="Disordered" evidence="4">
    <location>
        <begin position="770"/>
        <end position="839"/>
    </location>
</feature>
<gene>
    <name evidence="7" type="primary">LOC115209905</name>
</gene>
<dbReference type="Proteomes" id="UP000515154">
    <property type="component" value="Linkage group LG1"/>
</dbReference>
<keyword evidence="2 3" id="KW-0694">RNA-binding</keyword>
<evidence type="ECO:0000313" key="7">
    <source>
        <dbReference type="RefSeq" id="XP_029634359.1"/>
    </source>
</evidence>
<dbReference type="InterPro" id="IPR058699">
    <property type="entry name" value="RRM_LARP4/4B"/>
</dbReference>
<feature type="compositionally biased region" description="Low complexity" evidence="4">
    <location>
        <begin position="794"/>
        <end position="807"/>
    </location>
</feature>
<dbReference type="SUPFAM" id="SSF46785">
    <property type="entry name" value="Winged helix' DNA-binding domain"/>
    <property type="match status" value="1"/>
</dbReference>
<dbReference type="PANTHER" id="PTHR22792">
    <property type="entry name" value="LUPUS LA PROTEIN-RELATED"/>
    <property type="match status" value="1"/>
</dbReference>
<evidence type="ECO:0000256" key="1">
    <source>
        <dbReference type="ARBA" id="ARBA00022553"/>
    </source>
</evidence>
<evidence type="ECO:0000313" key="6">
    <source>
        <dbReference type="Proteomes" id="UP000515154"/>
    </source>
</evidence>
<sequence length="991" mass="106478">MIPGDVYYYSANSCVLCVQRKQKVTQKSAGLNPNATVFLSKQQDIHQWDDISTDGNFHFANGDINKLETGGGLFSTVATAAESPLQATSAEFTATPGTLTTSPTVPAADQSSNSGSAAASSGTIIGTTGIAATSNPIIYSTTETVALQDDSKTQLDGTLSEEQIRRLLKTQLEYYFSRENLTSDTYLMSQMDADQYVAISAVANFSQVQRLTNNHDLVVDVLRECQNVQVDDKGEKVRPNHNRCIVILREIPASTPVQDVETLFSGSNCPKFVSCEFAHNDNWYVTFDSDEDAQRAYQYLREEVKSFLGKPIMARIKAKPLIRSTYVPRNGLKPQFEQQAYNSTQRYAAYVPNINFQQLYYPVMPSWPPAGHTIMDPSMVFAMNGYQATGVKLNTPGRHQFPNMRVGRTAKPNRLNQERASSDSRLPHDRHQNPNAHRSSPRSTENTHVTPPLFPNRKGVDNYHSHATHHHHSSTTGGSATTTTTTTHSSTNVDSSSSMPISHLSDSSKDSTAPQPQRKIYKNRRKREDDNSKLSRQTSSQLSTNNKFTEPLFEFESNSFPPLPGSQNNAASGEKFENKLSDVVRGTAKPLVKESVITAPMVTATSSPGTTNTNNAVVVSSLNTVAEVAISSQLPAQSPVNKDTPSAVAAPLLTPATAVSCTTTLTVAPAVTPTLPLSASVSTPSTCISTPPVPAAISQPIAPTKITSSNASAATKLNTGIYADNAKSSEPHANSLMQSAGGAPHLSATAASTTLTTAVTANLKESSIGAVPPTLPAHNNAPSNTPPCLPPSSLPSTSLSHSVAVSSQQGHHRAAQSSTLPVMTTSAPATSSGSPSAGSVASATVIATNTQTTKLVSTEEKSTSRLSYAQMVARKREPSSEVATTSIGSSDKNTSCVSQVSHQMSQQQSPNDSVCKTTNNNLMQQTGSAGTLRSQALKEQSQASAHSQLSPKELLRKDLEPKEQRFFPGRRPAKENRERQRRKTDRERTSK</sequence>
<feature type="domain" description="HTH La-type RNA-binding" evidence="5">
    <location>
        <begin position="158"/>
        <end position="247"/>
    </location>
</feature>
<dbReference type="GO" id="GO:0005829">
    <property type="term" value="C:cytosol"/>
    <property type="evidence" value="ECO:0007669"/>
    <property type="project" value="TreeGrafter"/>
</dbReference>
<feature type="compositionally biased region" description="Polar residues" evidence="4">
    <location>
        <begin position="534"/>
        <end position="546"/>
    </location>
</feature>
<dbReference type="AlphaFoldDB" id="A0A6P7S7Q9"/>
<dbReference type="InterPro" id="IPR006630">
    <property type="entry name" value="La_HTH"/>
</dbReference>
<dbReference type="Pfam" id="PF26088">
    <property type="entry name" value="RRM_LARP4"/>
    <property type="match status" value="1"/>
</dbReference>
<dbReference type="SUPFAM" id="SSF54928">
    <property type="entry name" value="RNA-binding domain, RBD"/>
    <property type="match status" value="1"/>
</dbReference>
<dbReference type="PROSITE" id="PS50961">
    <property type="entry name" value="HTH_LA"/>
    <property type="match status" value="1"/>
</dbReference>